<accession>A0A8T2F342</accession>
<organism evidence="1 2">
    <name type="scientific">Arabidopsis suecica</name>
    <name type="common">Swedish thale-cress</name>
    <name type="synonym">Cardaminopsis suecica</name>
    <dbReference type="NCBI Taxonomy" id="45249"/>
    <lineage>
        <taxon>Eukaryota</taxon>
        <taxon>Viridiplantae</taxon>
        <taxon>Streptophyta</taxon>
        <taxon>Embryophyta</taxon>
        <taxon>Tracheophyta</taxon>
        <taxon>Spermatophyta</taxon>
        <taxon>Magnoliopsida</taxon>
        <taxon>eudicotyledons</taxon>
        <taxon>Gunneridae</taxon>
        <taxon>Pentapetalae</taxon>
        <taxon>rosids</taxon>
        <taxon>malvids</taxon>
        <taxon>Brassicales</taxon>
        <taxon>Brassicaceae</taxon>
        <taxon>Camelineae</taxon>
        <taxon>Arabidopsis</taxon>
    </lineage>
</organism>
<proteinExistence type="predicted"/>
<comment type="caution">
    <text evidence="1">The sequence shown here is derived from an EMBL/GenBank/DDBJ whole genome shotgun (WGS) entry which is preliminary data.</text>
</comment>
<evidence type="ECO:0000313" key="2">
    <source>
        <dbReference type="Proteomes" id="UP000694251"/>
    </source>
</evidence>
<keyword evidence="2" id="KW-1185">Reference proteome</keyword>
<feature type="non-terminal residue" evidence="1">
    <location>
        <position position="51"/>
    </location>
</feature>
<evidence type="ECO:0000313" key="1">
    <source>
        <dbReference type="EMBL" id="KAG7630182.1"/>
    </source>
</evidence>
<dbReference type="Proteomes" id="UP000694251">
    <property type="component" value="Chromosome 3"/>
</dbReference>
<reference evidence="1 2" key="1">
    <citation type="submission" date="2020-12" db="EMBL/GenBank/DDBJ databases">
        <title>Concerted genomic and epigenomic changes stabilize Arabidopsis allopolyploids.</title>
        <authorList>
            <person name="Chen Z."/>
        </authorList>
    </citation>
    <scope>NUCLEOTIDE SEQUENCE [LARGE SCALE GENOMIC DNA]</scope>
    <source>
        <strain evidence="1">As9502</strain>
        <tissue evidence="1">Leaf</tissue>
    </source>
</reference>
<dbReference type="AlphaFoldDB" id="A0A8T2F342"/>
<sequence length="51" mass="5848">MLHKSIESFPNCCFLFSPDFDASSCWLCCNVPPKFGQPEDQVKVRSFQSFV</sequence>
<dbReference type="EMBL" id="JAEFBJ010000003">
    <property type="protein sequence ID" value="KAG7630182.1"/>
    <property type="molecule type" value="Genomic_DNA"/>
</dbReference>
<protein>
    <submittedName>
        <fullName evidence="1">Uncharacterized protein</fullName>
    </submittedName>
</protein>
<name>A0A8T2F342_ARASU</name>
<gene>
    <name evidence="1" type="ORF">ISN44_As03g005480</name>
</gene>